<dbReference type="PaxDb" id="39947-A0A0P0VBG3"/>
<reference evidence="2 3" key="2">
    <citation type="journal article" date="2013" name="Plant Cell Physiol.">
        <title>Rice Annotation Project Database (RAP-DB): an integrative and interactive database for rice genomics.</title>
        <authorList>
            <person name="Sakai H."/>
            <person name="Lee S.S."/>
            <person name="Tanaka T."/>
            <person name="Numa H."/>
            <person name="Kim J."/>
            <person name="Kawahara Y."/>
            <person name="Wakimoto H."/>
            <person name="Yang C.C."/>
            <person name="Iwamoto M."/>
            <person name="Abe T."/>
            <person name="Yamada Y."/>
            <person name="Muto A."/>
            <person name="Inokuchi H."/>
            <person name="Ikemura T."/>
            <person name="Matsumoto T."/>
            <person name="Sasaki T."/>
            <person name="Itoh T."/>
        </authorList>
    </citation>
    <scope>NUCLEOTIDE SEQUENCE [LARGE SCALE GENOMIC DNA]</scope>
    <source>
        <strain evidence="3">cv. Nipponbare</strain>
    </source>
</reference>
<protein>
    <submittedName>
        <fullName evidence="2">Os01g0891033 protein</fullName>
    </submittedName>
</protein>
<proteinExistence type="predicted"/>
<dbReference type="AlphaFoldDB" id="A0A0P0VBG3"/>
<reference evidence="2 3" key="3">
    <citation type="journal article" date="2013" name="Rice">
        <title>Improvement of the Oryza sativa Nipponbare reference genome using next generation sequence and optical map data.</title>
        <authorList>
            <person name="Kawahara Y."/>
            <person name="de la Bastide M."/>
            <person name="Hamilton J.P."/>
            <person name="Kanamori H."/>
            <person name="McCombie W.R."/>
            <person name="Ouyang S."/>
            <person name="Schwartz D.C."/>
            <person name="Tanaka T."/>
            <person name="Wu J."/>
            <person name="Zhou S."/>
            <person name="Childs K.L."/>
            <person name="Davidson R.M."/>
            <person name="Lin H."/>
            <person name="Quesada-Ocampo L."/>
            <person name="Vaillancourt B."/>
            <person name="Sakai H."/>
            <person name="Lee S.S."/>
            <person name="Kim J."/>
            <person name="Numa H."/>
            <person name="Itoh T."/>
            <person name="Buell C.R."/>
            <person name="Matsumoto T."/>
        </authorList>
    </citation>
    <scope>NUCLEOTIDE SEQUENCE [LARGE SCALE GENOMIC DNA]</scope>
    <source>
        <strain evidence="3">cv. Nipponbare</strain>
    </source>
</reference>
<feature type="region of interest" description="Disordered" evidence="1">
    <location>
        <begin position="120"/>
        <end position="150"/>
    </location>
</feature>
<evidence type="ECO:0000256" key="1">
    <source>
        <dbReference type="SAM" id="MobiDB-lite"/>
    </source>
</evidence>
<accession>A0A0P0VBG3</accession>
<dbReference type="Proteomes" id="UP000059680">
    <property type="component" value="Chromosome 1"/>
</dbReference>
<evidence type="ECO:0000313" key="2">
    <source>
        <dbReference type="EMBL" id="BAS75660.1"/>
    </source>
</evidence>
<dbReference type="Gramene" id="Os01t0891033-00">
    <property type="protein sequence ID" value="Os01t0891033-00"/>
    <property type="gene ID" value="Os01g0891033"/>
</dbReference>
<gene>
    <name evidence="2" type="ordered locus">Os01g0891033</name>
    <name evidence="2" type="ORF">OSNPB_010891033</name>
</gene>
<organism evidence="2 3">
    <name type="scientific">Oryza sativa subsp. japonica</name>
    <name type="common">Rice</name>
    <dbReference type="NCBI Taxonomy" id="39947"/>
    <lineage>
        <taxon>Eukaryota</taxon>
        <taxon>Viridiplantae</taxon>
        <taxon>Streptophyta</taxon>
        <taxon>Embryophyta</taxon>
        <taxon>Tracheophyta</taxon>
        <taxon>Spermatophyta</taxon>
        <taxon>Magnoliopsida</taxon>
        <taxon>Liliopsida</taxon>
        <taxon>Poales</taxon>
        <taxon>Poaceae</taxon>
        <taxon>BOP clade</taxon>
        <taxon>Oryzoideae</taxon>
        <taxon>Oryzeae</taxon>
        <taxon>Oryzinae</taxon>
        <taxon>Oryza</taxon>
        <taxon>Oryza sativa</taxon>
    </lineage>
</organism>
<dbReference type="InParanoid" id="A0A0P0VBG3"/>
<keyword evidence="3" id="KW-1185">Reference proteome</keyword>
<dbReference type="EMBL" id="AP014957">
    <property type="protein sequence ID" value="BAS75660.1"/>
    <property type="molecule type" value="Genomic_DNA"/>
</dbReference>
<reference evidence="3" key="1">
    <citation type="journal article" date="2005" name="Nature">
        <title>The map-based sequence of the rice genome.</title>
        <authorList>
            <consortium name="International rice genome sequencing project (IRGSP)"/>
            <person name="Matsumoto T."/>
            <person name="Wu J."/>
            <person name="Kanamori H."/>
            <person name="Katayose Y."/>
            <person name="Fujisawa M."/>
            <person name="Namiki N."/>
            <person name="Mizuno H."/>
            <person name="Yamamoto K."/>
            <person name="Antonio B.A."/>
            <person name="Baba T."/>
            <person name="Sakata K."/>
            <person name="Nagamura Y."/>
            <person name="Aoki H."/>
            <person name="Arikawa K."/>
            <person name="Arita K."/>
            <person name="Bito T."/>
            <person name="Chiden Y."/>
            <person name="Fujitsuka N."/>
            <person name="Fukunaka R."/>
            <person name="Hamada M."/>
            <person name="Harada C."/>
            <person name="Hayashi A."/>
            <person name="Hijishita S."/>
            <person name="Honda M."/>
            <person name="Hosokawa S."/>
            <person name="Ichikawa Y."/>
            <person name="Idonuma A."/>
            <person name="Iijima M."/>
            <person name="Ikeda M."/>
            <person name="Ikeno M."/>
            <person name="Ito K."/>
            <person name="Ito S."/>
            <person name="Ito T."/>
            <person name="Ito Y."/>
            <person name="Ito Y."/>
            <person name="Iwabuchi A."/>
            <person name="Kamiya K."/>
            <person name="Karasawa W."/>
            <person name="Kurita K."/>
            <person name="Katagiri S."/>
            <person name="Kikuta A."/>
            <person name="Kobayashi H."/>
            <person name="Kobayashi N."/>
            <person name="Machita K."/>
            <person name="Maehara T."/>
            <person name="Masukawa M."/>
            <person name="Mizubayashi T."/>
            <person name="Mukai Y."/>
            <person name="Nagasaki H."/>
            <person name="Nagata Y."/>
            <person name="Naito S."/>
            <person name="Nakashima M."/>
            <person name="Nakama Y."/>
            <person name="Nakamichi Y."/>
            <person name="Nakamura M."/>
            <person name="Meguro A."/>
            <person name="Negishi M."/>
            <person name="Ohta I."/>
            <person name="Ohta T."/>
            <person name="Okamoto M."/>
            <person name="Ono N."/>
            <person name="Saji S."/>
            <person name="Sakaguchi M."/>
            <person name="Sakai K."/>
            <person name="Shibata M."/>
            <person name="Shimokawa T."/>
            <person name="Song J."/>
            <person name="Takazaki Y."/>
            <person name="Terasawa K."/>
            <person name="Tsugane M."/>
            <person name="Tsuji K."/>
            <person name="Ueda S."/>
            <person name="Waki K."/>
            <person name="Yamagata H."/>
            <person name="Yamamoto M."/>
            <person name="Yamamoto S."/>
            <person name="Yamane H."/>
            <person name="Yoshiki S."/>
            <person name="Yoshihara R."/>
            <person name="Yukawa K."/>
            <person name="Zhong H."/>
            <person name="Yano M."/>
            <person name="Yuan Q."/>
            <person name="Ouyang S."/>
            <person name="Liu J."/>
            <person name="Jones K.M."/>
            <person name="Gansberger K."/>
            <person name="Moffat K."/>
            <person name="Hill J."/>
            <person name="Bera J."/>
            <person name="Fadrosh D."/>
            <person name="Jin S."/>
            <person name="Johri S."/>
            <person name="Kim M."/>
            <person name="Overton L."/>
            <person name="Reardon M."/>
            <person name="Tsitrin T."/>
            <person name="Vuong H."/>
            <person name="Weaver B."/>
            <person name="Ciecko A."/>
            <person name="Tallon L."/>
            <person name="Jackson J."/>
            <person name="Pai G."/>
            <person name="Aken S.V."/>
            <person name="Utterback T."/>
            <person name="Reidmuller S."/>
            <person name="Feldblyum T."/>
            <person name="Hsiao J."/>
            <person name="Zismann V."/>
            <person name="Iobst S."/>
            <person name="de Vazeille A.R."/>
            <person name="Buell C.R."/>
            <person name="Ying K."/>
            <person name="Li Y."/>
            <person name="Lu T."/>
            <person name="Huang Y."/>
            <person name="Zhao Q."/>
            <person name="Feng Q."/>
            <person name="Zhang L."/>
            <person name="Zhu J."/>
            <person name="Weng Q."/>
            <person name="Mu J."/>
            <person name="Lu Y."/>
            <person name="Fan D."/>
            <person name="Liu Y."/>
            <person name="Guan J."/>
            <person name="Zhang Y."/>
            <person name="Yu S."/>
            <person name="Liu X."/>
            <person name="Zhang Y."/>
            <person name="Hong G."/>
            <person name="Han B."/>
            <person name="Choisne N."/>
            <person name="Demange N."/>
            <person name="Orjeda G."/>
            <person name="Samain S."/>
            <person name="Cattolico L."/>
            <person name="Pelletier E."/>
            <person name="Couloux A."/>
            <person name="Segurens B."/>
            <person name="Wincker P."/>
            <person name="D'Hont A."/>
            <person name="Scarpelli C."/>
            <person name="Weissenbach J."/>
            <person name="Salanoubat M."/>
            <person name="Quetier F."/>
            <person name="Yu Y."/>
            <person name="Kim H.R."/>
            <person name="Rambo T."/>
            <person name="Currie J."/>
            <person name="Collura K."/>
            <person name="Luo M."/>
            <person name="Yang T."/>
            <person name="Ammiraju J.S.S."/>
            <person name="Engler F."/>
            <person name="Soderlund C."/>
            <person name="Wing R.A."/>
            <person name="Palmer L.E."/>
            <person name="de la Bastide M."/>
            <person name="Spiegel L."/>
            <person name="Nascimento L."/>
            <person name="Zutavern T."/>
            <person name="O'Shaughnessy A."/>
            <person name="Dike S."/>
            <person name="Dedhia N."/>
            <person name="Preston R."/>
            <person name="Balija V."/>
            <person name="McCombie W.R."/>
            <person name="Chow T."/>
            <person name="Chen H."/>
            <person name="Chung M."/>
            <person name="Chen C."/>
            <person name="Shaw J."/>
            <person name="Wu H."/>
            <person name="Hsiao K."/>
            <person name="Chao Y."/>
            <person name="Chu M."/>
            <person name="Cheng C."/>
            <person name="Hour A."/>
            <person name="Lee P."/>
            <person name="Lin S."/>
            <person name="Lin Y."/>
            <person name="Liou J."/>
            <person name="Liu S."/>
            <person name="Hsing Y."/>
            <person name="Raghuvanshi S."/>
            <person name="Mohanty A."/>
            <person name="Bharti A.K."/>
            <person name="Gaur A."/>
            <person name="Gupta V."/>
            <person name="Kumar D."/>
            <person name="Ravi V."/>
            <person name="Vij S."/>
            <person name="Kapur A."/>
            <person name="Khurana P."/>
            <person name="Khurana P."/>
            <person name="Khurana J.P."/>
            <person name="Tyagi A.K."/>
            <person name="Gaikwad K."/>
            <person name="Singh A."/>
            <person name="Dalal V."/>
            <person name="Srivastava S."/>
            <person name="Dixit A."/>
            <person name="Pal A.K."/>
            <person name="Ghazi I.A."/>
            <person name="Yadav M."/>
            <person name="Pandit A."/>
            <person name="Bhargava A."/>
            <person name="Sureshbabu K."/>
            <person name="Batra K."/>
            <person name="Sharma T.R."/>
            <person name="Mohapatra T."/>
            <person name="Singh N.K."/>
            <person name="Messing J."/>
            <person name="Nelson A.B."/>
            <person name="Fuks G."/>
            <person name="Kavchok S."/>
            <person name="Keizer G."/>
            <person name="Linton E."/>
            <person name="Llaca V."/>
            <person name="Song R."/>
            <person name="Tanyolac B."/>
            <person name="Young S."/>
            <person name="Ho-Il K."/>
            <person name="Hahn J.H."/>
            <person name="Sangsakoo G."/>
            <person name="Vanavichit A."/>
            <person name="de Mattos Luiz.A.T."/>
            <person name="Zimmer P.D."/>
            <person name="Malone G."/>
            <person name="Dellagostin O."/>
            <person name="de Oliveira A.C."/>
            <person name="Bevan M."/>
            <person name="Bancroft I."/>
            <person name="Minx P."/>
            <person name="Cordum H."/>
            <person name="Wilson R."/>
            <person name="Cheng Z."/>
            <person name="Jin W."/>
            <person name="Jiang J."/>
            <person name="Leong S.A."/>
            <person name="Iwama H."/>
            <person name="Gojobori T."/>
            <person name="Itoh T."/>
            <person name="Niimura Y."/>
            <person name="Fujii Y."/>
            <person name="Habara T."/>
            <person name="Sakai H."/>
            <person name="Sato Y."/>
            <person name="Wilson G."/>
            <person name="Kumar K."/>
            <person name="McCouch S."/>
            <person name="Juretic N."/>
            <person name="Hoen D."/>
            <person name="Wright S."/>
            <person name="Bruskiewich R."/>
            <person name="Bureau T."/>
            <person name="Miyao A."/>
            <person name="Hirochika H."/>
            <person name="Nishikawa T."/>
            <person name="Kadowaki K."/>
            <person name="Sugiura M."/>
            <person name="Burr B."/>
            <person name="Sasaki T."/>
        </authorList>
    </citation>
    <scope>NUCLEOTIDE SEQUENCE [LARGE SCALE GENOMIC DNA]</scope>
    <source>
        <strain evidence="3">cv. Nipponbare</strain>
    </source>
</reference>
<sequence>MAHRRWHRPQVDVISQLNGDAGLNCQKRKKQPQTQSLRHVCKVIGYPSLQNLQLCGRKQSMSHFVMNNVLTCKRKASRKPEGTSSPLLAPSFSPPNLHLLDEKLKTNRTAYWIPILEQGRGKRKHRKHGEGSNEGMTRRRGAGRWRDEMA</sequence>
<name>A0A0P0VBG3_ORYSJ</name>
<evidence type="ECO:0000313" key="3">
    <source>
        <dbReference type="Proteomes" id="UP000059680"/>
    </source>
</evidence>